<proteinExistence type="predicted"/>
<protein>
    <submittedName>
        <fullName evidence="1">Uncharacterized protein</fullName>
    </submittedName>
</protein>
<organism evidence="1">
    <name type="scientific">Siphoviridae sp. ctfrT39</name>
    <dbReference type="NCBI Taxonomy" id="2825598"/>
    <lineage>
        <taxon>Viruses</taxon>
        <taxon>Duplodnaviria</taxon>
        <taxon>Heunggongvirae</taxon>
        <taxon>Uroviricota</taxon>
        <taxon>Caudoviricetes</taxon>
    </lineage>
</organism>
<dbReference type="EMBL" id="BK016120">
    <property type="protein sequence ID" value="DAF96690.1"/>
    <property type="molecule type" value="Genomic_DNA"/>
</dbReference>
<sequence length="41" mass="4589">MLPSICLGSCNCKSTSYLNYIYKVNNSNLFISKSVHICNLC</sequence>
<accession>A0A8S5UQJ8</accession>
<name>A0A8S5UQJ8_9CAUD</name>
<reference evidence="1" key="1">
    <citation type="journal article" date="2021" name="Proc. Natl. Acad. Sci. U.S.A.">
        <title>A Catalog of Tens of Thousands of Viruses from Human Metagenomes Reveals Hidden Associations with Chronic Diseases.</title>
        <authorList>
            <person name="Tisza M.J."/>
            <person name="Buck C.B."/>
        </authorList>
    </citation>
    <scope>NUCLEOTIDE SEQUENCE</scope>
    <source>
        <strain evidence="1">CtfrT39</strain>
    </source>
</reference>
<evidence type="ECO:0000313" key="1">
    <source>
        <dbReference type="EMBL" id="DAF96690.1"/>
    </source>
</evidence>